<accession>A0A4R2KHX2</accession>
<evidence type="ECO:0000313" key="2">
    <source>
        <dbReference type="Proteomes" id="UP000295142"/>
    </source>
</evidence>
<evidence type="ECO:0000313" key="1">
    <source>
        <dbReference type="EMBL" id="TCO70119.1"/>
    </source>
</evidence>
<protein>
    <submittedName>
        <fullName evidence="1">Uncharacterized protein</fullName>
    </submittedName>
</protein>
<reference evidence="1 2" key="1">
    <citation type="submission" date="2019-03" db="EMBL/GenBank/DDBJ databases">
        <title>Genomic Encyclopedia of Type Strains, Phase IV (KMG-IV): sequencing the most valuable type-strain genomes for metagenomic binning, comparative biology and taxonomic classification.</title>
        <authorList>
            <person name="Goeker M."/>
        </authorList>
    </citation>
    <scope>NUCLEOTIDE SEQUENCE [LARGE SCALE GENOMIC DNA]</scope>
    <source>
        <strain evidence="1 2">DSM 4868</strain>
    </source>
</reference>
<comment type="caution">
    <text evidence="1">The sequence shown here is derived from an EMBL/GenBank/DDBJ whole genome shotgun (WGS) entry which is preliminary data.</text>
</comment>
<gene>
    <name evidence="1" type="ORF">EV655_11161</name>
</gene>
<dbReference type="OrthoDB" id="283948at2"/>
<name>A0A4R2KHX2_9RHOB</name>
<keyword evidence="2" id="KW-1185">Reference proteome</keyword>
<dbReference type="AlphaFoldDB" id="A0A4R2KHX2"/>
<proteinExistence type="predicted"/>
<organism evidence="1 2">
    <name type="scientific">Rhodovulum euryhalinum</name>
    <dbReference type="NCBI Taxonomy" id="35805"/>
    <lineage>
        <taxon>Bacteria</taxon>
        <taxon>Pseudomonadati</taxon>
        <taxon>Pseudomonadota</taxon>
        <taxon>Alphaproteobacteria</taxon>
        <taxon>Rhodobacterales</taxon>
        <taxon>Paracoccaceae</taxon>
        <taxon>Rhodovulum</taxon>
    </lineage>
</organism>
<dbReference type="RefSeq" id="WP_132545783.1">
    <property type="nucleotide sequence ID" value="NZ_SLWW01000011.1"/>
</dbReference>
<dbReference type="Proteomes" id="UP000295142">
    <property type="component" value="Unassembled WGS sequence"/>
</dbReference>
<sequence length="251" mass="26987">MTFVLWPPAGERTEAEGLVARPFGTGMADLMVDFERPTGSVIGAILQLCLSTPQGEGIAGAEIAAWTLAKRRQGLLAVAVATNGPVRSITTQCSNPACDERLDLEIDLTAFRQDWRVKAVPFEAGRLRLPCPVDLADLGDSAPERLAHILFEGPPPKRGGWEAEAEAALAEADPLGDLELSGACPGCGGDIAEPLVLETFLVTELAREAGRLMDEIHVLALAYNWTEPDIMALPAGRRRHYIARIREAWAA</sequence>
<dbReference type="EMBL" id="SLWW01000011">
    <property type="protein sequence ID" value="TCO70119.1"/>
    <property type="molecule type" value="Genomic_DNA"/>
</dbReference>